<organism evidence="1 2">
    <name type="scientific">Plenodomus tracheiphilus IPT5</name>
    <dbReference type="NCBI Taxonomy" id="1408161"/>
    <lineage>
        <taxon>Eukaryota</taxon>
        <taxon>Fungi</taxon>
        <taxon>Dikarya</taxon>
        <taxon>Ascomycota</taxon>
        <taxon>Pezizomycotina</taxon>
        <taxon>Dothideomycetes</taxon>
        <taxon>Pleosporomycetidae</taxon>
        <taxon>Pleosporales</taxon>
        <taxon>Pleosporineae</taxon>
        <taxon>Leptosphaeriaceae</taxon>
        <taxon>Plenodomus</taxon>
    </lineage>
</organism>
<protein>
    <submittedName>
        <fullName evidence="1">Uncharacterized protein</fullName>
    </submittedName>
</protein>
<dbReference type="AlphaFoldDB" id="A0A6A7B8S6"/>
<evidence type="ECO:0000313" key="1">
    <source>
        <dbReference type="EMBL" id="KAF2851773.1"/>
    </source>
</evidence>
<proteinExistence type="predicted"/>
<sequence>MEAIRLVPVKHARERGNGDIFFLLLLLLLLLLLSGGDLQFKCWNVVSIAIM</sequence>
<dbReference type="Proteomes" id="UP000799423">
    <property type="component" value="Unassembled WGS sequence"/>
</dbReference>
<accession>A0A6A7B8S6</accession>
<name>A0A6A7B8S6_9PLEO</name>
<evidence type="ECO:0000313" key="2">
    <source>
        <dbReference type="Proteomes" id="UP000799423"/>
    </source>
</evidence>
<reference evidence="1" key="1">
    <citation type="submission" date="2020-01" db="EMBL/GenBank/DDBJ databases">
        <authorList>
            <consortium name="DOE Joint Genome Institute"/>
            <person name="Haridas S."/>
            <person name="Albert R."/>
            <person name="Binder M."/>
            <person name="Bloem J."/>
            <person name="Labutti K."/>
            <person name="Salamov A."/>
            <person name="Andreopoulos B."/>
            <person name="Baker S.E."/>
            <person name="Barry K."/>
            <person name="Bills G."/>
            <person name="Bluhm B.H."/>
            <person name="Cannon C."/>
            <person name="Castanera R."/>
            <person name="Culley D.E."/>
            <person name="Daum C."/>
            <person name="Ezra D."/>
            <person name="Gonzalez J.B."/>
            <person name="Henrissat B."/>
            <person name="Kuo A."/>
            <person name="Liang C."/>
            <person name="Lipzen A."/>
            <person name="Lutzoni F."/>
            <person name="Magnuson J."/>
            <person name="Mondo S."/>
            <person name="Nolan M."/>
            <person name="Ohm R."/>
            <person name="Pangilinan J."/>
            <person name="Park H.-J."/>
            <person name="Ramirez L."/>
            <person name="Alfaro M."/>
            <person name="Sun H."/>
            <person name="Tritt A."/>
            <person name="Yoshinaga Y."/>
            <person name="Zwiers L.-H."/>
            <person name="Turgeon B.G."/>
            <person name="Goodwin S.B."/>
            <person name="Spatafora J.W."/>
            <person name="Crous P.W."/>
            <person name="Grigoriev I.V."/>
        </authorList>
    </citation>
    <scope>NUCLEOTIDE SEQUENCE</scope>
    <source>
        <strain evidence="1">IPT5</strain>
    </source>
</reference>
<gene>
    <name evidence="1" type="ORF">T440DRAFT_57908</name>
</gene>
<dbReference type="EMBL" id="MU006301">
    <property type="protein sequence ID" value="KAF2851773.1"/>
    <property type="molecule type" value="Genomic_DNA"/>
</dbReference>
<keyword evidence="2" id="KW-1185">Reference proteome</keyword>